<sequence>MRGVSRLGVTLGVSIIMGHAGIARADSLATLGSLSALREHGVMFHVQHTNETQAMIGSPTPGLGLEKGVGNVGIFTYGSDIDWERLAALQGVSTHIILASGYGSPTSHKFGDFLNPSQATYGGVGNVVIHLVSAYVEKSMLYDRVSAAVGRMTFLSDFSANPLYCNFMNGAFCGNPRAASDNKAHAPFPMSNWATRVRVQITNEMAIKTGLYLTETEAIYTHHQTRTGFKFNGATIDGMALPLELSWTPAFGPRKGLSGLYKLGFVYDTARHDSRFEGMEGQNLYLVSASPRQIKGAWSAWVMADQMVWRFKGHGRDAGLTLLGAAYWNAPRTALRKAQYSLGLFMRGMIASRPSDAIGLDMTVIQVSRAARRAQLAAYAQGGHLRGHTRRPQDWGGIIEVFYQLHIWRGVSIAPDLQYYINPGLQPGLRNQLLMGVKTHIEFI</sequence>
<dbReference type="AlphaFoldDB" id="A0AAN4R440"/>
<dbReference type="RefSeq" id="WP_062165127.1">
    <property type="nucleotide sequence ID" value="NZ_AP014690.1"/>
</dbReference>
<dbReference type="PANTHER" id="PTHR37944:SF1">
    <property type="entry name" value="PORIN B"/>
    <property type="match status" value="1"/>
</dbReference>
<dbReference type="InterPro" id="IPR007049">
    <property type="entry name" value="Carb-sel_porin_OprB"/>
</dbReference>
<dbReference type="PANTHER" id="PTHR37944">
    <property type="entry name" value="PORIN B"/>
    <property type="match status" value="1"/>
</dbReference>
<dbReference type="GeneID" id="78227184"/>
<dbReference type="GO" id="GO:0016020">
    <property type="term" value="C:membrane"/>
    <property type="evidence" value="ECO:0007669"/>
    <property type="project" value="InterPro"/>
</dbReference>
<dbReference type="InterPro" id="IPR038673">
    <property type="entry name" value="OprB_sf"/>
</dbReference>
<evidence type="ECO:0000313" key="3">
    <source>
        <dbReference type="EMBL" id="GEL52159.1"/>
    </source>
</evidence>
<accession>A0AAN4R440</accession>
<organism evidence="3 4">
    <name type="scientific">Asaia bogorensis NBRC 16594</name>
    <dbReference type="NCBI Taxonomy" id="1231624"/>
    <lineage>
        <taxon>Bacteria</taxon>
        <taxon>Pseudomonadati</taxon>
        <taxon>Pseudomonadota</taxon>
        <taxon>Alphaproteobacteria</taxon>
        <taxon>Acetobacterales</taxon>
        <taxon>Acetobacteraceae</taxon>
        <taxon>Asaia</taxon>
    </lineage>
</organism>
<dbReference type="EMBL" id="BJVS01000001">
    <property type="protein sequence ID" value="GEL52159.1"/>
    <property type="molecule type" value="Genomic_DNA"/>
</dbReference>
<comment type="caution">
    <text evidence="3">The sequence shown here is derived from an EMBL/GenBank/DDBJ whole genome shotgun (WGS) entry which is preliminary data.</text>
</comment>
<keyword evidence="4" id="KW-1185">Reference proteome</keyword>
<dbReference type="GO" id="GO:0008643">
    <property type="term" value="P:carbohydrate transport"/>
    <property type="evidence" value="ECO:0007669"/>
    <property type="project" value="InterPro"/>
</dbReference>
<proteinExistence type="inferred from homology"/>
<gene>
    <name evidence="3" type="ORF">ABO01nite_01660</name>
</gene>
<name>A0AAN4R440_9PROT</name>
<dbReference type="Proteomes" id="UP000321287">
    <property type="component" value="Unassembled WGS sequence"/>
</dbReference>
<comment type="similarity">
    <text evidence="1 2">Belongs to the OprB family.</text>
</comment>
<dbReference type="KEGG" id="abg:Asbog_02162"/>
<dbReference type="Gene3D" id="2.40.160.180">
    <property type="entry name" value="Carbohydrate-selective porin OprB"/>
    <property type="match status" value="1"/>
</dbReference>
<evidence type="ECO:0000313" key="4">
    <source>
        <dbReference type="Proteomes" id="UP000321287"/>
    </source>
</evidence>
<reference evidence="3 4" key="1">
    <citation type="submission" date="2019-07" db="EMBL/GenBank/DDBJ databases">
        <title>Whole genome shotgun sequence of Asaia bogorensis NBRC 16594.</title>
        <authorList>
            <person name="Hosoyama A."/>
            <person name="Uohara A."/>
            <person name="Ohji S."/>
            <person name="Ichikawa N."/>
        </authorList>
    </citation>
    <scope>NUCLEOTIDE SEQUENCE [LARGE SCALE GENOMIC DNA]</scope>
    <source>
        <strain evidence="3 4">NBRC 16594</strain>
    </source>
</reference>
<dbReference type="GO" id="GO:0015288">
    <property type="term" value="F:porin activity"/>
    <property type="evidence" value="ECO:0007669"/>
    <property type="project" value="InterPro"/>
</dbReference>
<evidence type="ECO:0000256" key="1">
    <source>
        <dbReference type="ARBA" id="ARBA00008769"/>
    </source>
</evidence>
<evidence type="ECO:0000256" key="2">
    <source>
        <dbReference type="RuleBase" id="RU363072"/>
    </source>
</evidence>
<protein>
    <submittedName>
        <fullName evidence="3">Porin</fullName>
    </submittedName>
</protein>
<dbReference type="Pfam" id="PF04966">
    <property type="entry name" value="OprB"/>
    <property type="match status" value="1"/>
</dbReference>
<dbReference type="InterPro" id="IPR052932">
    <property type="entry name" value="OprB_Porin"/>
</dbReference>